<reference evidence="2" key="2">
    <citation type="submission" date="2021-09" db="EMBL/GenBank/DDBJ databases">
        <authorList>
            <person name="Jia N."/>
            <person name="Wang J."/>
            <person name="Shi W."/>
            <person name="Du L."/>
            <person name="Sun Y."/>
            <person name="Zhan W."/>
            <person name="Jiang J."/>
            <person name="Wang Q."/>
            <person name="Zhang B."/>
            <person name="Ji P."/>
            <person name="Sakyi L.B."/>
            <person name="Cui X."/>
            <person name="Yuan T."/>
            <person name="Jiang B."/>
            <person name="Yang W."/>
            <person name="Lam T.T.-Y."/>
            <person name="Chang Q."/>
            <person name="Ding S."/>
            <person name="Wang X."/>
            <person name="Zhu J."/>
            <person name="Ruan X."/>
            <person name="Zhao L."/>
            <person name="Wei J."/>
            <person name="Que T."/>
            <person name="Du C."/>
            <person name="Cheng J."/>
            <person name="Dai P."/>
            <person name="Han X."/>
            <person name="Huang E."/>
            <person name="Gao Y."/>
            <person name="Liu J."/>
            <person name="Shao H."/>
            <person name="Ye R."/>
            <person name="Li L."/>
            <person name="Wei W."/>
            <person name="Wang X."/>
            <person name="Wang C."/>
            <person name="Huo Q."/>
            <person name="Li W."/>
            <person name="Guo W."/>
            <person name="Chen H."/>
            <person name="Chen S."/>
            <person name="Zhou L."/>
            <person name="Zhou L."/>
            <person name="Ni X."/>
            <person name="Tian J."/>
            <person name="Zhou Y."/>
            <person name="Sheng Y."/>
            <person name="Liu T."/>
            <person name="Pan Y."/>
            <person name="Xia L."/>
            <person name="Li J."/>
            <person name="Zhao F."/>
            <person name="Cao W."/>
        </authorList>
    </citation>
    <scope>NUCLEOTIDE SEQUENCE</scope>
    <source>
        <strain evidence="2">Rmic-2018</strain>
        <tissue evidence="2">Larvae</tissue>
    </source>
</reference>
<dbReference type="EMBL" id="JABSTU010000008">
    <property type="protein sequence ID" value="KAH8023816.1"/>
    <property type="molecule type" value="Genomic_DNA"/>
</dbReference>
<feature type="region of interest" description="Disordered" evidence="1">
    <location>
        <begin position="1"/>
        <end position="20"/>
    </location>
</feature>
<dbReference type="GO" id="GO:0004222">
    <property type="term" value="F:metalloendopeptidase activity"/>
    <property type="evidence" value="ECO:0007669"/>
    <property type="project" value="InterPro"/>
</dbReference>
<dbReference type="PANTHER" id="PTHR11733:SF241">
    <property type="entry name" value="GH26575P-RELATED"/>
    <property type="match status" value="1"/>
</dbReference>
<reference evidence="2" key="1">
    <citation type="journal article" date="2020" name="Cell">
        <title>Large-Scale Comparative Analyses of Tick Genomes Elucidate Their Genetic Diversity and Vector Capacities.</title>
        <authorList>
            <consortium name="Tick Genome and Microbiome Consortium (TIGMIC)"/>
            <person name="Jia N."/>
            <person name="Wang J."/>
            <person name="Shi W."/>
            <person name="Du L."/>
            <person name="Sun Y."/>
            <person name="Zhan W."/>
            <person name="Jiang J.F."/>
            <person name="Wang Q."/>
            <person name="Zhang B."/>
            <person name="Ji P."/>
            <person name="Bell-Sakyi L."/>
            <person name="Cui X.M."/>
            <person name="Yuan T.T."/>
            <person name="Jiang B.G."/>
            <person name="Yang W.F."/>
            <person name="Lam T.T."/>
            <person name="Chang Q.C."/>
            <person name="Ding S.J."/>
            <person name="Wang X.J."/>
            <person name="Zhu J.G."/>
            <person name="Ruan X.D."/>
            <person name="Zhao L."/>
            <person name="Wei J.T."/>
            <person name="Ye R.Z."/>
            <person name="Que T.C."/>
            <person name="Du C.H."/>
            <person name="Zhou Y.H."/>
            <person name="Cheng J.X."/>
            <person name="Dai P.F."/>
            <person name="Guo W.B."/>
            <person name="Han X.H."/>
            <person name="Huang E.J."/>
            <person name="Li L.F."/>
            <person name="Wei W."/>
            <person name="Gao Y.C."/>
            <person name="Liu J.Z."/>
            <person name="Shao H.Z."/>
            <person name="Wang X."/>
            <person name="Wang C.C."/>
            <person name="Yang T.C."/>
            <person name="Huo Q.B."/>
            <person name="Li W."/>
            <person name="Chen H.Y."/>
            <person name="Chen S.E."/>
            <person name="Zhou L.G."/>
            <person name="Ni X.B."/>
            <person name="Tian J.H."/>
            <person name="Sheng Y."/>
            <person name="Liu T."/>
            <person name="Pan Y.S."/>
            <person name="Xia L.Y."/>
            <person name="Li J."/>
            <person name="Zhao F."/>
            <person name="Cao W.C."/>
        </authorList>
    </citation>
    <scope>NUCLEOTIDE SEQUENCE</scope>
    <source>
        <strain evidence="2">Rmic-2018</strain>
    </source>
</reference>
<dbReference type="Proteomes" id="UP000821866">
    <property type="component" value="Chromosome 6"/>
</dbReference>
<gene>
    <name evidence="2" type="ORF">HPB51_018035</name>
</gene>
<dbReference type="InterPro" id="IPR024079">
    <property type="entry name" value="MetalloPept_cat_dom_sf"/>
</dbReference>
<proteinExistence type="predicted"/>
<dbReference type="Gene3D" id="3.40.390.10">
    <property type="entry name" value="Collagenase (Catalytic Domain)"/>
    <property type="match status" value="2"/>
</dbReference>
<dbReference type="InterPro" id="IPR042089">
    <property type="entry name" value="Peptidase_M13_dom_2"/>
</dbReference>
<dbReference type="GO" id="GO:0016485">
    <property type="term" value="P:protein processing"/>
    <property type="evidence" value="ECO:0007669"/>
    <property type="project" value="TreeGrafter"/>
</dbReference>
<comment type="caution">
    <text evidence="2">The sequence shown here is derived from an EMBL/GenBank/DDBJ whole genome shotgun (WGS) entry which is preliminary data.</text>
</comment>
<dbReference type="GO" id="GO:0005886">
    <property type="term" value="C:plasma membrane"/>
    <property type="evidence" value="ECO:0007669"/>
    <property type="project" value="TreeGrafter"/>
</dbReference>
<dbReference type="VEuPathDB" id="VectorBase:LOC119172735"/>
<accession>A0A9J6DPH1</accession>
<dbReference type="PANTHER" id="PTHR11733">
    <property type="entry name" value="ZINC METALLOPROTEASE FAMILY M13 NEPRILYSIN-RELATED"/>
    <property type="match status" value="1"/>
</dbReference>
<dbReference type="PROSITE" id="PS51885">
    <property type="entry name" value="NEPRILYSIN"/>
    <property type="match status" value="1"/>
</dbReference>
<protein>
    <recommendedName>
        <fullName evidence="4">Peptidase M13 N-terminal domain-containing protein</fullName>
    </recommendedName>
</protein>
<dbReference type="AlphaFoldDB" id="A0A9J6DPH1"/>
<dbReference type="InterPro" id="IPR000718">
    <property type="entry name" value="Peptidase_M13"/>
</dbReference>
<evidence type="ECO:0000256" key="1">
    <source>
        <dbReference type="SAM" id="MobiDB-lite"/>
    </source>
</evidence>
<evidence type="ECO:0000313" key="2">
    <source>
        <dbReference type="EMBL" id="KAH8023816.1"/>
    </source>
</evidence>
<organism evidence="2 3">
    <name type="scientific">Rhipicephalus microplus</name>
    <name type="common">Cattle tick</name>
    <name type="synonym">Boophilus microplus</name>
    <dbReference type="NCBI Taxonomy" id="6941"/>
    <lineage>
        <taxon>Eukaryota</taxon>
        <taxon>Metazoa</taxon>
        <taxon>Ecdysozoa</taxon>
        <taxon>Arthropoda</taxon>
        <taxon>Chelicerata</taxon>
        <taxon>Arachnida</taxon>
        <taxon>Acari</taxon>
        <taxon>Parasitiformes</taxon>
        <taxon>Ixodida</taxon>
        <taxon>Ixodoidea</taxon>
        <taxon>Ixodidae</taxon>
        <taxon>Rhipicephalinae</taxon>
        <taxon>Rhipicephalus</taxon>
        <taxon>Boophilus</taxon>
    </lineage>
</organism>
<sequence>MAKPTAKPTPSALTEKPSPLEPCTTTDCRSLADYLRRQVDANHDPCVDFYEYACGNYRGGSVLLELALAESDEVWFTERAFLKASVKASYYRALIAHYSGRGPSGRVKALVSQLSALEDEDEFERIIDKYSLGRYTSDDGVYVNPDAHALLKLLVTQGREAEFHRLVSWSIVRQLAGFGRSSETFGVLSGNAVWYKCLMKVSQVMEAPLMGVHLLKDVLRASAEEQLVARRAVKFALDKLHAMRLANGFPHGLRNAREMDARYAEFPESPSGASFWRAWLSAARIVSRLAVTSNSSSDIVFTAGSGAAFYGVLLTEVFVPANVIGGPVFYKHGPAAHNYGVIGMVRQKEEEKKREDSESFQSTILIRFRTSGCKG</sequence>
<evidence type="ECO:0008006" key="4">
    <source>
        <dbReference type="Google" id="ProtNLM"/>
    </source>
</evidence>
<dbReference type="Gene3D" id="1.10.1380.10">
    <property type="entry name" value="Neutral endopeptidase , domain2"/>
    <property type="match status" value="1"/>
</dbReference>
<name>A0A9J6DPH1_RHIMP</name>
<evidence type="ECO:0000313" key="3">
    <source>
        <dbReference type="Proteomes" id="UP000821866"/>
    </source>
</evidence>
<dbReference type="SUPFAM" id="SSF55486">
    <property type="entry name" value="Metalloproteases ('zincins'), catalytic domain"/>
    <property type="match status" value="1"/>
</dbReference>
<keyword evidence="3" id="KW-1185">Reference proteome</keyword>